<organism evidence="1 2">
    <name type="scientific">Pararge aegeria aegeria</name>
    <dbReference type="NCBI Taxonomy" id="348720"/>
    <lineage>
        <taxon>Eukaryota</taxon>
        <taxon>Metazoa</taxon>
        <taxon>Ecdysozoa</taxon>
        <taxon>Arthropoda</taxon>
        <taxon>Hexapoda</taxon>
        <taxon>Insecta</taxon>
        <taxon>Pterygota</taxon>
        <taxon>Neoptera</taxon>
        <taxon>Endopterygota</taxon>
        <taxon>Lepidoptera</taxon>
        <taxon>Glossata</taxon>
        <taxon>Ditrysia</taxon>
        <taxon>Papilionoidea</taxon>
        <taxon>Nymphalidae</taxon>
        <taxon>Satyrinae</taxon>
        <taxon>Satyrini</taxon>
        <taxon>Parargina</taxon>
        <taxon>Pararge</taxon>
    </lineage>
</organism>
<dbReference type="EMBL" id="CAKXAJ010025178">
    <property type="protein sequence ID" value="CAH2236020.1"/>
    <property type="molecule type" value="Genomic_DNA"/>
</dbReference>
<keyword evidence="2" id="KW-1185">Reference proteome</keyword>
<evidence type="ECO:0000313" key="2">
    <source>
        <dbReference type="Proteomes" id="UP000838756"/>
    </source>
</evidence>
<proteinExistence type="predicted"/>
<name>A0A8S4RG45_9NEOP</name>
<sequence length="140" mass="15129">MLQEIEEEAAMKTCRRRDDSPGTRAPSVHFRYGKASAFNLDGDRRLAGSLRAAVDLPLSGGRGCRLGLLFVFRGFQSRALQSGRSVGRHGVADVCAVRLRADGKGLGGAVGAHARYPSRAFDLTPRCANNPPRSSHRKQP</sequence>
<dbReference type="Proteomes" id="UP000838756">
    <property type="component" value="Unassembled WGS sequence"/>
</dbReference>
<comment type="caution">
    <text evidence="1">The sequence shown here is derived from an EMBL/GenBank/DDBJ whole genome shotgun (WGS) entry which is preliminary data.</text>
</comment>
<accession>A0A8S4RG45</accession>
<protein>
    <submittedName>
        <fullName evidence="1">Jg7312 protein</fullName>
    </submittedName>
</protein>
<evidence type="ECO:0000313" key="1">
    <source>
        <dbReference type="EMBL" id="CAH2236020.1"/>
    </source>
</evidence>
<dbReference type="OrthoDB" id="6926389at2759"/>
<dbReference type="AlphaFoldDB" id="A0A8S4RG45"/>
<gene>
    <name evidence="1" type="primary">jg7312</name>
    <name evidence="1" type="ORF">PAEG_LOCUS13516</name>
</gene>
<reference evidence="1" key="1">
    <citation type="submission" date="2022-03" db="EMBL/GenBank/DDBJ databases">
        <authorList>
            <person name="Lindestad O."/>
        </authorList>
    </citation>
    <scope>NUCLEOTIDE SEQUENCE</scope>
</reference>